<dbReference type="CDD" id="cd05403">
    <property type="entry name" value="NT_KNTase_like"/>
    <property type="match status" value="1"/>
</dbReference>
<dbReference type="GO" id="GO:0005524">
    <property type="term" value="F:ATP binding"/>
    <property type="evidence" value="ECO:0007669"/>
    <property type="project" value="UniProtKB-KW"/>
</dbReference>
<organism evidence="11 12">
    <name type="scientific">Cuspidothrix issatschenkoi CHARLIE-1</name>
    <dbReference type="NCBI Taxonomy" id="2052836"/>
    <lineage>
        <taxon>Bacteria</taxon>
        <taxon>Bacillati</taxon>
        <taxon>Cyanobacteriota</taxon>
        <taxon>Cyanophyceae</taxon>
        <taxon>Nostocales</taxon>
        <taxon>Aphanizomenonaceae</taxon>
        <taxon>Cuspidothrix</taxon>
    </lineage>
</organism>
<dbReference type="GO" id="GO:0046872">
    <property type="term" value="F:metal ion binding"/>
    <property type="evidence" value="ECO:0007669"/>
    <property type="project" value="UniProtKB-KW"/>
</dbReference>
<protein>
    <submittedName>
        <fullName evidence="11">DNA polymerase subunit beta</fullName>
    </submittedName>
</protein>
<accession>A0A2S6CSA4</accession>
<dbReference type="PANTHER" id="PTHR33571">
    <property type="entry name" value="SSL8005 PROTEIN"/>
    <property type="match status" value="1"/>
</dbReference>
<evidence type="ECO:0000256" key="2">
    <source>
        <dbReference type="ARBA" id="ARBA00022649"/>
    </source>
</evidence>
<dbReference type="AlphaFoldDB" id="A0A2S6CSA4"/>
<evidence type="ECO:0000256" key="1">
    <source>
        <dbReference type="ARBA" id="ARBA00001946"/>
    </source>
</evidence>
<keyword evidence="2" id="KW-1277">Toxin-antitoxin system</keyword>
<proteinExistence type="inferred from homology"/>
<keyword evidence="7" id="KW-0067">ATP-binding</keyword>
<feature type="domain" description="Polymerase nucleotidyl transferase" evidence="10">
    <location>
        <begin position="19"/>
        <end position="95"/>
    </location>
</feature>
<dbReference type="InterPro" id="IPR043519">
    <property type="entry name" value="NT_sf"/>
</dbReference>
<keyword evidence="6" id="KW-0547">Nucleotide-binding</keyword>
<evidence type="ECO:0000313" key="12">
    <source>
        <dbReference type="Proteomes" id="UP000239589"/>
    </source>
</evidence>
<reference evidence="11 12" key="1">
    <citation type="submission" date="2018-02" db="EMBL/GenBank/DDBJ databases">
        <title>Discovery of a pederin family compound in a non-symbiotic bloom-forming cyanobacterium.</title>
        <authorList>
            <person name="Kust A."/>
            <person name="Mares J."/>
            <person name="Jokela J."/>
            <person name="Urajova P."/>
            <person name="Hajek J."/>
            <person name="Saurav K."/>
            <person name="Voracova K."/>
            <person name="Fewer D.P."/>
            <person name="Haapaniemi E."/>
            <person name="Permi P."/>
            <person name="Rehakova K."/>
            <person name="Sivonen K."/>
            <person name="Hrouzek P."/>
        </authorList>
    </citation>
    <scope>NUCLEOTIDE SEQUENCE [LARGE SCALE GENOMIC DNA]</scope>
    <source>
        <strain evidence="11 12">CHARLIE-1</strain>
    </source>
</reference>
<keyword evidence="8" id="KW-0460">Magnesium</keyword>
<comment type="similarity">
    <text evidence="9">Belongs to the MntA antitoxin family.</text>
</comment>
<evidence type="ECO:0000259" key="10">
    <source>
        <dbReference type="Pfam" id="PF01909"/>
    </source>
</evidence>
<evidence type="ECO:0000256" key="8">
    <source>
        <dbReference type="ARBA" id="ARBA00022842"/>
    </source>
</evidence>
<name>A0A2S6CSA4_9CYAN</name>
<gene>
    <name evidence="11" type="ORF">CUN59_14240</name>
</gene>
<evidence type="ECO:0000256" key="4">
    <source>
        <dbReference type="ARBA" id="ARBA00022695"/>
    </source>
</evidence>
<keyword evidence="5" id="KW-0479">Metal-binding</keyword>
<dbReference type="SUPFAM" id="SSF81301">
    <property type="entry name" value="Nucleotidyltransferase"/>
    <property type="match status" value="1"/>
</dbReference>
<evidence type="ECO:0000313" key="11">
    <source>
        <dbReference type="EMBL" id="PPJ62648.1"/>
    </source>
</evidence>
<keyword evidence="3" id="KW-0808">Transferase</keyword>
<dbReference type="PANTHER" id="PTHR33571:SF14">
    <property type="entry name" value="PROTEIN ADENYLYLTRANSFERASE MJ0435-RELATED"/>
    <property type="match status" value="1"/>
</dbReference>
<dbReference type="InterPro" id="IPR002934">
    <property type="entry name" value="Polymerase_NTP_transf_dom"/>
</dbReference>
<evidence type="ECO:0000256" key="7">
    <source>
        <dbReference type="ARBA" id="ARBA00022840"/>
    </source>
</evidence>
<evidence type="ECO:0000256" key="9">
    <source>
        <dbReference type="ARBA" id="ARBA00038276"/>
    </source>
</evidence>
<dbReference type="Gene3D" id="3.30.460.10">
    <property type="entry name" value="Beta Polymerase, domain 2"/>
    <property type="match status" value="1"/>
</dbReference>
<evidence type="ECO:0000256" key="6">
    <source>
        <dbReference type="ARBA" id="ARBA00022741"/>
    </source>
</evidence>
<evidence type="ECO:0000256" key="5">
    <source>
        <dbReference type="ARBA" id="ARBA00022723"/>
    </source>
</evidence>
<sequence>MNREYLINFLKKNLITIKSYGVTSLALFGSYARDEAKTTSDIDLLVEFQGKVTFDKYMDLKFFLEDNLSLSVDLVTKKMLKPQIIDAVEKDAIYVA</sequence>
<dbReference type="OrthoDB" id="9809668at2"/>
<dbReference type="EMBL" id="PGEM01000104">
    <property type="protein sequence ID" value="PPJ62648.1"/>
    <property type="molecule type" value="Genomic_DNA"/>
</dbReference>
<dbReference type="Pfam" id="PF01909">
    <property type="entry name" value="NTP_transf_2"/>
    <property type="match status" value="1"/>
</dbReference>
<dbReference type="GO" id="GO:0016779">
    <property type="term" value="F:nucleotidyltransferase activity"/>
    <property type="evidence" value="ECO:0007669"/>
    <property type="project" value="UniProtKB-KW"/>
</dbReference>
<dbReference type="RefSeq" id="WP_104388463.1">
    <property type="nucleotide sequence ID" value="NZ_PGEM01000104.1"/>
</dbReference>
<keyword evidence="4" id="KW-0548">Nucleotidyltransferase</keyword>
<evidence type="ECO:0000256" key="3">
    <source>
        <dbReference type="ARBA" id="ARBA00022679"/>
    </source>
</evidence>
<keyword evidence="12" id="KW-1185">Reference proteome</keyword>
<comment type="caution">
    <text evidence="11">The sequence shown here is derived from an EMBL/GenBank/DDBJ whole genome shotgun (WGS) entry which is preliminary data.</text>
</comment>
<dbReference type="InterPro" id="IPR052038">
    <property type="entry name" value="Type-VII_TA_antitoxin"/>
</dbReference>
<comment type="cofactor">
    <cofactor evidence="1">
        <name>Mg(2+)</name>
        <dbReference type="ChEBI" id="CHEBI:18420"/>
    </cofactor>
</comment>
<dbReference type="Proteomes" id="UP000239589">
    <property type="component" value="Unassembled WGS sequence"/>
</dbReference>